<evidence type="ECO:0000256" key="2">
    <source>
        <dbReference type="SAM" id="Phobius"/>
    </source>
</evidence>
<protein>
    <recommendedName>
        <fullName evidence="3">HTH LytTR-type domain-containing protein</fullName>
    </recommendedName>
</protein>
<keyword evidence="5" id="KW-1185">Reference proteome</keyword>
<accession>A0A5D4H5I1</accession>
<feature type="domain" description="HTH LytTR-type" evidence="3">
    <location>
        <begin position="264"/>
        <end position="320"/>
    </location>
</feature>
<dbReference type="GO" id="GO:0003677">
    <property type="term" value="F:DNA binding"/>
    <property type="evidence" value="ECO:0007669"/>
    <property type="project" value="InterPro"/>
</dbReference>
<organism evidence="4 5">
    <name type="scientific">Sphingobacterium phlebotomi</name>
    <dbReference type="NCBI Taxonomy" id="2605433"/>
    <lineage>
        <taxon>Bacteria</taxon>
        <taxon>Pseudomonadati</taxon>
        <taxon>Bacteroidota</taxon>
        <taxon>Sphingobacteriia</taxon>
        <taxon>Sphingobacteriales</taxon>
        <taxon>Sphingobacteriaceae</taxon>
        <taxon>Sphingobacterium</taxon>
    </lineage>
</organism>
<feature type="transmembrane region" description="Helical" evidence="2">
    <location>
        <begin position="24"/>
        <end position="43"/>
    </location>
</feature>
<keyword evidence="2" id="KW-1133">Transmembrane helix</keyword>
<dbReference type="AlphaFoldDB" id="A0A5D4H5I1"/>
<feature type="transmembrane region" description="Helical" evidence="2">
    <location>
        <begin position="55"/>
        <end position="73"/>
    </location>
</feature>
<evidence type="ECO:0000259" key="3">
    <source>
        <dbReference type="Pfam" id="PF04397"/>
    </source>
</evidence>
<dbReference type="Proteomes" id="UP000322362">
    <property type="component" value="Unassembled WGS sequence"/>
</dbReference>
<feature type="transmembrane region" description="Helical" evidence="2">
    <location>
        <begin position="134"/>
        <end position="155"/>
    </location>
</feature>
<proteinExistence type="predicted"/>
<feature type="coiled-coil region" evidence="1">
    <location>
        <begin position="154"/>
        <end position="213"/>
    </location>
</feature>
<dbReference type="Gene3D" id="2.40.50.1020">
    <property type="entry name" value="LytTr DNA-binding domain"/>
    <property type="match status" value="1"/>
</dbReference>
<sequence>MKKVPPISAKEKAEPSPNRYRDRVVIVVASVVMGTILCAYGYRGGILEGATHIEFIIICWLYVTACYVVLSLISKKTVALDRTCAWDISFYRRAVLQLFYCWLAPTAVVFAVFLLSSFILPLSLRESTFLHIDIYIAALLLLLVNTCYVLAFYMMQADSLREKLRLERNAWEEDGARKNAAFAKIAAEDKKVIQSLKEEILVLKTNFETYKDAIRVGNSVDKPAEDDKIYLHKLGATTRRIMHSEIALFFMRDGIPWFGLKNGEEHLATEKTLSEVHKAVGDDFFLVKRSYLINNNAIERCVRRSDKRLVLFLCDKQKTEVLGPVEPDENLEKRILKVVDILAERNKYGM</sequence>
<name>A0A5D4H5I1_9SPHI</name>
<dbReference type="RefSeq" id="WP_148919959.1">
    <property type="nucleotide sequence ID" value="NZ_VTAV01000011.1"/>
</dbReference>
<gene>
    <name evidence="4" type="ORF">FXV77_14535</name>
</gene>
<dbReference type="Pfam" id="PF04397">
    <property type="entry name" value="LytTR"/>
    <property type="match status" value="1"/>
</dbReference>
<keyword evidence="1" id="KW-0175">Coiled coil</keyword>
<reference evidence="4 5" key="1">
    <citation type="submission" date="2019-08" db="EMBL/GenBank/DDBJ databases">
        <title>Phlebobacter frassis gen. nov. sp. nov., a new member of family Sphingobacteriaceae isolated from sand fly rearing media.</title>
        <authorList>
            <person name="Kakumanu M.L."/>
            <person name="Marayati B.F."/>
            <person name="Wada-Katsumata A."/>
            <person name="Wasserberg G."/>
            <person name="Schal C."/>
            <person name="Apperson C.S."/>
            <person name="Ponnusamy L."/>
        </authorList>
    </citation>
    <scope>NUCLEOTIDE SEQUENCE [LARGE SCALE GENOMIC DNA]</scope>
    <source>
        <strain evidence="4 5">SSI9</strain>
    </source>
</reference>
<evidence type="ECO:0000313" key="5">
    <source>
        <dbReference type="Proteomes" id="UP000322362"/>
    </source>
</evidence>
<dbReference type="InterPro" id="IPR007492">
    <property type="entry name" value="LytTR_DNA-bd_dom"/>
</dbReference>
<feature type="transmembrane region" description="Helical" evidence="2">
    <location>
        <begin position="94"/>
        <end position="122"/>
    </location>
</feature>
<evidence type="ECO:0000313" key="4">
    <source>
        <dbReference type="EMBL" id="TYR34685.1"/>
    </source>
</evidence>
<evidence type="ECO:0000256" key="1">
    <source>
        <dbReference type="SAM" id="Coils"/>
    </source>
</evidence>
<keyword evidence="2" id="KW-0812">Transmembrane</keyword>
<comment type="caution">
    <text evidence="4">The sequence shown here is derived from an EMBL/GenBank/DDBJ whole genome shotgun (WGS) entry which is preliminary data.</text>
</comment>
<keyword evidence="2" id="KW-0472">Membrane</keyword>
<dbReference type="EMBL" id="VTAV01000011">
    <property type="protein sequence ID" value="TYR34685.1"/>
    <property type="molecule type" value="Genomic_DNA"/>
</dbReference>